<reference evidence="2 3" key="1">
    <citation type="journal article" date="2015" name="Nature">
        <title>rRNA introns, odd ribosomes, and small enigmatic genomes across a large radiation of phyla.</title>
        <authorList>
            <person name="Brown C.T."/>
            <person name="Hug L.A."/>
            <person name="Thomas B.C."/>
            <person name="Sharon I."/>
            <person name="Castelle C.J."/>
            <person name="Singh A."/>
            <person name="Wilkins M.J."/>
            <person name="Williams K.H."/>
            <person name="Banfield J.F."/>
        </authorList>
    </citation>
    <scope>NUCLEOTIDE SEQUENCE [LARGE SCALE GENOMIC DNA]</scope>
</reference>
<dbReference type="Gene3D" id="1.20.120.520">
    <property type="entry name" value="nmb1532 protein domain like"/>
    <property type="match status" value="1"/>
</dbReference>
<dbReference type="CDD" id="cd12108">
    <property type="entry name" value="Hr-like"/>
    <property type="match status" value="1"/>
</dbReference>
<feature type="domain" description="Hemerythrin-like" evidence="1">
    <location>
        <begin position="4"/>
        <end position="130"/>
    </location>
</feature>
<evidence type="ECO:0000313" key="3">
    <source>
        <dbReference type="Proteomes" id="UP000034753"/>
    </source>
</evidence>
<dbReference type="Pfam" id="PF01814">
    <property type="entry name" value="Hemerythrin"/>
    <property type="match status" value="1"/>
</dbReference>
<evidence type="ECO:0000313" key="2">
    <source>
        <dbReference type="EMBL" id="KKS12786.1"/>
    </source>
</evidence>
<dbReference type="PANTHER" id="PTHR39966">
    <property type="entry name" value="BLL2471 PROTEIN-RELATED"/>
    <property type="match status" value="1"/>
</dbReference>
<dbReference type="AlphaFoldDB" id="A0A0G0YT00"/>
<comment type="caution">
    <text evidence="2">The sequence shown here is derived from an EMBL/GenBank/DDBJ whole genome shotgun (WGS) entry which is preliminary data.</text>
</comment>
<evidence type="ECO:0000259" key="1">
    <source>
        <dbReference type="Pfam" id="PF01814"/>
    </source>
</evidence>
<dbReference type="Proteomes" id="UP000034753">
    <property type="component" value="Unassembled WGS sequence"/>
</dbReference>
<dbReference type="PANTHER" id="PTHR39966:SF1">
    <property type="entry name" value="HEMERYTHRIN-LIKE DOMAIN-CONTAINING PROTEIN"/>
    <property type="match status" value="1"/>
</dbReference>
<protein>
    <submittedName>
        <fullName evidence="2">Cytoplasmic protein</fullName>
    </submittedName>
</protein>
<dbReference type="GO" id="GO:0005886">
    <property type="term" value="C:plasma membrane"/>
    <property type="evidence" value="ECO:0007669"/>
    <property type="project" value="TreeGrafter"/>
</dbReference>
<dbReference type="InterPro" id="IPR012312">
    <property type="entry name" value="Hemerythrin-like"/>
</dbReference>
<dbReference type="EMBL" id="LCBN01000041">
    <property type="protein sequence ID" value="KKS12786.1"/>
    <property type="molecule type" value="Genomic_DNA"/>
</dbReference>
<organism evidence="2 3">
    <name type="scientific">Candidatus Daviesbacteria bacterium GW2011_GWB1_41_5</name>
    <dbReference type="NCBI Taxonomy" id="1618429"/>
    <lineage>
        <taxon>Bacteria</taxon>
        <taxon>Candidatus Daviesiibacteriota</taxon>
    </lineage>
</organism>
<proteinExistence type="predicted"/>
<name>A0A0G0YT00_9BACT</name>
<sequence length="178" mass="20295">MTATGQLKEEHKAVKEALQILHVFAQNLKAGKKVDKADFEKLLEFLKVFVDKCHHGKEENLLFPAMEKAGIPKEGGPIGMMLYEHSLGRNFIKGMGSAKTGRKIADNIEGYCQLLTEHIDKEDNILYEMADMHLDKATQRELLKKFDLLEKEKIGPGKHEKFHQTLNKLKKVYPLPKV</sequence>
<accession>A0A0G0YT00</accession>
<gene>
    <name evidence="2" type="ORF">UU67_C0041G0004</name>
</gene>